<organism evidence="1 2">
    <name type="scientific">Batrachochytrium dendrobatidis (strain JEL423)</name>
    <dbReference type="NCBI Taxonomy" id="403673"/>
    <lineage>
        <taxon>Eukaryota</taxon>
        <taxon>Fungi</taxon>
        <taxon>Fungi incertae sedis</taxon>
        <taxon>Chytridiomycota</taxon>
        <taxon>Chytridiomycota incertae sedis</taxon>
        <taxon>Chytridiomycetes</taxon>
        <taxon>Rhizophydiales</taxon>
        <taxon>Rhizophydiales incertae sedis</taxon>
        <taxon>Batrachochytrium</taxon>
    </lineage>
</organism>
<proteinExistence type="predicted"/>
<dbReference type="Proteomes" id="UP000077115">
    <property type="component" value="Unassembled WGS sequence"/>
</dbReference>
<evidence type="ECO:0000313" key="1">
    <source>
        <dbReference type="EMBL" id="OAJ32782.1"/>
    </source>
</evidence>
<dbReference type="EMBL" id="AATT01000299">
    <property type="protein sequence ID" value="OAJ32782.1"/>
    <property type="molecule type" value="Genomic_DNA"/>
</dbReference>
<dbReference type="STRING" id="403673.A0A177VZL4"/>
<dbReference type="VEuPathDB" id="FungiDB:BDEG_28662"/>
<evidence type="ECO:0000313" key="2">
    <source>
        <dbReference type="Proteomes" id="UP000077115"/>
    </source>
</evidence>
<dbReference type="InterPro" id="IPR052980">
    <property type="entry name" value="Crinkler_effector"/>
</dbReference>
<protein>
    <recommendedName>
        <fullName evidence="3">Crinkler effector protein N-terminal domain-containing protein</fullName>
    </recommendedName>
</protein>
<dbReference type="eggNOG" id="ENOG502R5I5">
    <property type="taxonomic scope" value="Eukaryota"/>
</dbReference>
<name>A0A177VZL4_BATDL</name>
<dbReference type="PANTHER" id="PTHR33129">
    <property type="entry name" value="PROTEIN KINASE DOMAIN-CONTAINING PROTEIN-RELATED"/>
    <property type="match status" value="1"/>
</dbReference>
<comment type="caution">
    <text evidence="1">The sequence shown here is derived from an EMBL/GenBank/DDBJ whole genome shotgun (WGS) entry which is preliminary data.</text>
</comment>
<dbReference type="OrthoDB" id="2448891at2759"/>
<dbReference type="AlphaFoldDB" id="A0A177VZL4"/>
<sequence length="565" mass="63616">MNINDLFLNVQYGTLTTEIDITGISRLGGVQDAIKSEYGPAIPVPPAFIQLYTNSNKDQLINTWALFSSLPQEYFTQDGSCVVIGVSPLPSRQPTQTDLGPTSAAASPALLDFWTAFTNYPNPLEGNTVVQLPADVFILGNHSIGSSIYIRPCYPKLFEKSLSIVQSADICRLIILGNPGIGKTYFGYFLLLHLARSGATVVYESFQEECLYLFTPNGVFKGDRRSFHNQLMSLSTFYIVDGMAPTVVNARTILVTSPRWEIWYQFCKNSCDIRYMPVWSKEELHSCRSMLFPTVPQELVESLYLKWGGIARYVLKHALVKEQQDFLDKALEVSNIDSVVKSFGKYGENLDASSCLIHRSVSDGFHSGPYQFASDYVVDEIYNRVYARDRDHLIRFVSVTREIGEDGQLNRVLFEKHAHTVIAKGGSFKIRDLRTKLESTLQLPMDLSTLLFSNNSQVQDATNCYFRPISNIFESVDSFIKPNLLFQMTGAKDHPCKQTELCDVLEILGNPSKPELYFVVPPDRFACFTRQSYHGTDGQVLSQNDTIASVEKLTRFVLTFEPSHQ</sequence>
<reference evidence="1 2" key="2">
    <citation type="submission" date="2016-05" db="EMBL/GenBank/DDBJ databases">
        <title>Lineage-specific infection strategies underlie the spectrum of fungal disease in amphibians.</title>
        <authorList>
            <person name="Cuomo C.A."/>
            <person name="Farrer R.A."/>
            <person name="James T."/>
            <person name="Longcore J."/>
            <person name="Birren B."/>
        </authorList>
    </citation>
    <scope>NUCLEOTIDE SEQUENCE [LARGE SCALE GENOMIC DNA]</scope>
    <source>
        <strain evidence="1 2">JEL423</strain>
    </source>
</reference>
<evidence type="ECO:0008006" key="3">
    <source>
        <dbReference type="Google" id="ProtNLM"/>
    </source>
</evidence>
<gene>
    <name evidence="1" type="ORF">BDEG_28662</name>
</gene>
<dbReference type="PANTHER" id="PTHR33129:SF1">
    <property type="entry name" value="ATP-BINDING PROTEIN"/>
    <property type="match status" value="1"/>
</dbReference>
<reference evidence="1 2" key="1">
    <citation type="submission" date="2006-10" db="EMBL/GenBank/DDBJ databases">
        <title>The Genome Sequence of Batrachochytrium dendrobatidis JEL423.</title>
        <authorList>
            <consortium name="The Broad Institute Genome Sequencing Platform"/>
            <person name="Birren B."/>
            <person name="Lander E."/>
            <person name="Galagan J."/>
            <person name="Cuomo C."/>
            <person name="Devon K."/>
            <person name="Jaffe D."/>
            <person name="Butler J."/>
            <person name="Alvarez P."/>
            <person name="Gnerre S."/>
            <person name="Grabherr M."/>
            <person name="Kleber M."/>
            <person name="Mauceli E."/>
            <person name="Brockman W."/>
            <person name="Young S."/>
            <person name="LaButti K."/>
            <person name="Sykes S."/>
            <person name="DeCaprio D."/>
            <person name="Crawford M."/>
            <person name="Koehrsen M."/>
            <person name="Engels R."/>
            <person name="Montgomery P."/>
            <person name="Pearson M."/>
            <person name="Howarth C."/>
            <person name="Larson L."/>
            <person name="White J."/>
            <person name="O'Leary S."/>
            <person name="Kodira C."/>
            <person name="Zeng Q."/>
            <person name="Yandava C."/>
            <person name="Alvarado L."/>
            <person name="Longcore J."/>
            <person name="James T."/>
        </authorList>
    </citation>
    <scope>NUCLEOTIDE SEQUENCE [LARGE SCALE GENOMIC DNA]</scope>
    <source>
        <strain evidence="1 2">JEL423</strain>
    </source>
</reference>
<accession>A0A177VZL4</accession>